<comment type="subcellular location">
    <subcellularLocation>
        <location evidence="2">Basolateral cell membrane</location>
        <topology evidence="2">Multi-pass membrane protein</topology>
    </subcellularLocation>
    <subcellularLocation>
        <location evidence="3">Cytoplasmic vesicle</location>
        <location evidence="3">Secretory vesicle membrane</location>
        <topology evidence="3">Multi-pass membrane protein</topology>
    </subcellularLocation>
    <subcellularLocation>
        <location evidence="1">Cytoplasmic vesicle</location>
        <location evidence="1">Secretory vesicle</location>
        <location evidence="1">Synaptic vesicle membrane</location>
    </subcellularLocation>
    <subcellularLocation>
        <location evidence="4">Lysosome membrane</location>
    </subcellularLocation>
</comment>
<dbReference type="OrthoDB" id="2985014at2759"/>
<evidence type="ECO:0000256" key="3">
    <source>
        <dbReference type="ARBA" id="ARBA00004638"/>
    </source>
</evidence>
<keyword evidence="5" id="KW-0813">Transport</keyword>
<evidence type="ECO:0000256" key="15">
    <source>
        <dbReference type="ARBA" id="ARBA00050101"/>
    </source>
</evidence>
<comment type="catalytic activity">
    <reaction evidence="18">
        <text>N-acetyl-L-aspartyl-L-glutamate(out) = N-acetyl-L-aspartyl-L-glutamate(in)</text>
        <dbReference type="Rhea" id="RHEA:72599"/>
        <dbReference type="ChEBI" id="CHEBI:76931"/>
    </reaction>
    <physiologicalReaction direction="left-to-right" evidence="18">
        <dbReference type="Rhea" id="RHEA:72600"/>
    </physiologicalReaction>
</comment>
<evidence type="ECO:0000256" key="5">
    <source>
        <dbReference type="ARBA" id="ARBA00022448"/>
    </source>
</evidence>
<keyword evidence="7 26" id="KW-0812">Transmembrane</keyword>
<evidence type="ECO:0000256" key="23">
    <source>
        <dbReference type="ARBA" id="ARBA00080244"/>
    </source>
</evidence>
<evidence type="ECO:0000256" key="13">
    <source>
        <dbReference type="ARBA" id="ARBA00023228"/>
    </source>
</evidence>
<evidence type="ECO:0000259" key="27">
    <source>
        <dbReference type="PROSITE" id="PS50850"/>
    </source>
</evidence>
<keyword evidence="11 26" id="KW-0472">Membrane</keyword>
<evidence type="ECO:0000256" key="6">
    <source>
        <dbReference type="ARBA" id="ARBA00022475"/>
    </source>
</evidence>
<dbReference type="PANTHER" id="PTHR11662">
    <property type="entry name" value="SOLUTE CARRIER FAMILY 17"/>
    <property type="match status" value="1"/>
</dbReference>
<dbReference type="GO" id="GO:0016323">
    <property type="term" value="C:basolateral plasma membrane"/>
    <property type="evidence" value="ECO:0007669"/>
    <property type="project" value="UniProtKB-SubCell"/>
</dbReference>
<evidence type="ECO:0000256" key="17">
    <source>
        <dbReference type="ARBA" id="ARBA00050625"/>
    </source>
</evidence>
<evidence type="ECO:0000256" key="9">
    <source>
        <dbReference type="ARBA" id="ARBA00022989"/>
    </source>
</evidence>
<dbReference type="GO" id="GO:0006820">
    <property type="term" value="P:monoatomic anion transport"/>
    <property type="evidence" value="ECO:0007669"/>
    <property type="project" value="TreeGrafter"/>
</dbReference>
<dbReference type="Gene3D" id="1.20.1250.20">
    <property type="entry name" value="MFS general substrate transporter like domains"/>
    <property type="match status" value="2"/>
</dbReference>
<feature type="transmembrane region" description="Helical" evidence="26">
    <location>
        <begin position="248"/>
        <end position="267"/>
    </location>
</feature>
<keyword evidence="13" id="KW-0458">Lysosome</keyword>
<evidence type="ECO:0000256" key="1">
    <source>
        <dbReference type="ARBA" id="ARBA00004432"/>
    </source>
</evidence>
<accession>A0A6J7ZV86</accession>
<evidence type="ECO:0000256" key="20">
    <source>
        <dbReference type="ARBA" id="ARBA00051612"/>
    </source>
</evidence>
<feature type="transmembrane region" description="Helical" evidence="26">
    <location>
        <begin position="445"/>
        <end position="468"/>
    </location>
</feature>
<evidence type="ECO:0000256" key="10">
    <source>
        <dbReference type="ARBA" id="ARBA00023018"/>
    </source>
</evidence>
<comment type="catalytic activity">
    <reaction evidence="17">
        <text>N-acetylneuraminate(in) + H(+)(in) = N-acetylneuraminate(out) + H(+)(out)</text>
        <dbReference type="Rhea" id="RHEA:28987"/>
        <dbReference type="ChEBI" id="CHEBI:15378"/>
        <dbReference type="ChEBI" id="CHEBI:35418"/>
    </reaction>
    <physiologicalReaction direction="right-to-left" evidence="17">
        <dbReference type="Rhea" id="RHEA:28989"/>
    </physiologicalReaction>
</comment>
<dbReference type="GO" id="GO:0030672">
    <property type="term" value="C:synaptic vesicle membrane"/>
    <property type="evidence" value="ECO:0007669"/>
    <property type="project" value="UniProtKB-SubCell"/>
</dbReference>
<dbReference type="CDD" id="cd17318">
    <property type="entry name" value="MFS_SLC17"/>
    <property type="match status" value="1"/>
</dbReference>
<dbReference type="GO" id="GO:0015293">
    <property type="term" value="F:symporter activity"/>
    <property type="evidence" value="ECO:0007669"/>
    <property type="project" value="UniProtKB-KW"/>
</dbReference>
<dbReference type="EMBL" id="CACVKT020000197">
    <property type="protein sequence ID" value="CAC5356936.1"/>
    <property type="molecule type" value="Genomic_DNA"/>
</dbReference>
<dbReference type="GO" id="GO:0046942">
    <property type="term" value="P:carboxylic acid transport"/>
    <property type="evidence" value="ECO:0007669"/>
    <property type="project" value="UniProtKB-ARBA"/>
</dbReference>
<dbReference type="Proteomes" id="UP000507470">
    <property type="component" value="Unassembled WGS sequence"/>
</dbReference>
<feature type="transmembrane region" description="Helical" evidence="26">
    <location>
        <begin position="61"/>
        <end position="82"/>
    </location>
</feature>
<dbReference type="InterPro" id="IPR050382">
    <property type="entry name" value="MFS_Na/Anion_cotransporter"/>
</dbReference>
<dbReference type="GO" id="GO:0005765">
    <property type="term" value="C:lysosomal membrane"/>
    <property type="evidence" value="ECO:0007669"/>
    <property type="project" value="UniProtKB-SubCell"/>
</dbReference>
<feature type="transmembrane region" description="Helical" evidence="26">
    <location>
        <begin position="386"/>
        <end position="406"/>
    </location>
</feature>
<keyword evidence="10" id="KW-0770">Synapse</keyword>
<proteinExistence type="predicted"/>
<keyword evidence="12" id="KW-0325">Glycoprotein</keyword>
<evidence type="ECO:0000256" key="2">
    <source>
        <dbReference type="ARBA" id="ARBA00004554"/>
    </source>
</evidence>
<evidence type="ECO:0000256" key="21">
    <source>
        <dbReference type="ARBA" id="ARBA00056891"/>
    </source>
</evidence>
<organism evidence="28 29">
    <name type="scientific">Mytilus coruscus</name>
    <name type="common">Sea mussel</name>
    <dbReference type="NCBI Taxonomy" id="42192"/>
    <lineage>
        <taxon>Eukaryota</taxon>
        <taxon>Metazoa</taxon>
        <taxon>Spiralia</taxon>
        <taxon>Lophotrochozoa</taxon>
        <taxon>Mollusca</taxon>
        <taxon>Bivalvia</taxon>
        <taxon>Autobranchia</taxon>
        <taxon>Pteriomorphia</taxon>
        <taxon>Mytilida</taxon>
        <taxon>Mytiloidea</taxon>
        <taxon>Mytilidae</taxon>
        <taxon>Mytilinae</taxon>
        <taxon>Mytilus</taxon>
    </lineage>
</organism>
<evidence type="ECO:0000256" key="26">
    <source>
        <dbReference type="SAM" id="Phobius"/>
    </source>
</evidence>
<comment type="catalytic activity">
    <reaction evidence="19">
        <text>L-glutamate(out) = L-glutamate(in)</text>
        <dbReference type="Rhea" id="RHEA:66336"/>
        <dbReference type="ChEBI" id="CHEBI:29985"/>
    </reaction>
    <physiologicalReaction direction="left-to-right" evidence="19">
        <dbReference type="Rhea" id="RHEA:66337"/>
    </physiologicalReaction>
</comment>
<keyword evidence="9 26" id="KW-1133">Transmembrane helix</keyword>
<evidence type="ECO:0000256" key="22">
    <source>
        <dbReference type="ARBA" id="ARBA00069713"/>
    </source>
</evidence>
<evidence type="ECO:0000256" key="16">
    <source>
        <dbReference type="ARBA" id="ARBA00050554"/>
    </source>
</evidence>
<keyword evidence="6" id="KW-1003">Cell membrane</keyword>
<evidence type="ECO:0000256" key="4">
    <source>
        <dbReference type="ARBA" id="ARBA00004656"/>
    </source>
</evidence>
<name>A0A6J7ZV86_MYTCO</name>
<feature type="transmembrane region" description="Helical" evidence="26">
    <location>
        <begin position="153"/>
        <end position="169"/>
    </location>
</feature>
<feature type="domain" description="Major facilitator superfamily (MFS) profile" evidence="27">
    <location>
        <begin position="55"/>
        <end position="503"/>
    </location>
</feature>
<keyword evidence="8" id="KW-0769">Symport</keyword>
<evidence type="ECO:0000256" key="24">
    <source>
        <dbReference type="ARBA" id="ARBA00081195"/>
    </source>
</evidence>
<reference evidence="28 29" key="1">
    <citation type="submission" date="2020-06" db="EMBL/GenBank/DDBJ databases">
        <authorList>
            <person name="Li R."/>
            <person name="Bekaert M."/>
        </authorList>
    </citation>
    <scope>NUCLEOTIDE SEQUENCE [LARGE SCALE GENOMIC DNA]</scope>
    <source>
        <strain evidence="29">wild</strain>
    </source>
</reference>
<dbReference type="InterPro" id="IPR020846">
    <property type="entry name" value="MFS_dom"/>
</dbReference>
<dbReference type="FunFam" id="1.20.1250.20:FF:000067">
    <property type="entry name" value="sialin isoform X2"/>
    <property type="match status" value="1"/>
</dbReference>
<dbReference type="SUPFAM" id="SSF103473">
    <property type="entry name" value="MFS general substrate transporter"/>
    <property type="match status" value="1"/>
</dbReference>
<evidence type="ECO:0000256" key="7">
    <source>
        <dbReference type="ARBA" id="ARBA00022692"/>
    </source>
</evidence>
<gene>
    <name evidence="28" type="ORF">MCOR_859</name>
</gene>
<evidence type="ECO:0000256" key="19">
    <source>
        <dbReference type="ARBA" id="ARBA00051447"/>
    </source>
</evidence>
<evidence type="ECO:0000313" key="29">
    <source>
        <dbReference type="Proteomes" id="UP000507470"/>
    </source>
</evidence>
<dbReference type="FunFam" id="1.20.1250.20:FF:000003">
    <property type="entry name" value="Solute carrier family 17 member 3"/>
    <property type="match status" value="1"/>
</dbReference>
<evidence type="ECO:0000256" key="12">
    <source>
        <dbReference type="ARBA" id="ARBA00023180"/>
    </source>
</evidence>
<dbReference type="PANTHER" id="PTHR11662:SF399">
    <property type="entry name" value="FI19708P1-RELATED"/>
    <property type="match status" value="1"/>
</dbReference>
<evidence type="ECO:0000256" key="11">
    <source>
        <dbReference type="ARBA" id="ARBA00023136"/>
    </source>
</evidence>
<evidence type="ECO:0000256" key="25">
    <source>
        <dbReference type="ARBA" id="ARBA00081925"/>
    </source>
</evidence>
<comment type="catalytic activity">
    <reaction evidence="20">
        <text>D-glucuronate(out) + H(+)(out) = D-glucuronate(in) + H(+)(in)</text>
        <dbReference type="Rhea" id="RHEA:72591"/>
        <dbReference type="ChEBI" id="CHEBI:15378"/>
        <dbReference type="ChEBI" id="CHEBI:58720"/>
    </reaction>
    <physiologicalReaction direction="left-to-right" evidence="20">
        <dbReference type="Rhea" id="RHEA:72592"/>
    </physiologicalReaction>
</comment>
<feature type="transmembrane region" description="Helical" evidence="26">
    <location>
        <begin position="214"/>
        <end position="236"/>
    </location>
</feature>
<evidence type="ECO:0000256" key="14">
    <source>
        <dbReference type="ARBA" id="ARBA00023329"/>
    </source>
</evidence>
<feature type="transmembrane region" description="Helical" evidence="26">
    <location>
        <begin position="480"/>
        <end position="498"/>
    </location>
</feature>
<comment type="catalytic activity">
    <reaction evidence="15">
        <text>2 nitrate(out) + H(+)(out) = 2 nitrate(in) + H(+)(in)</text>
        <dbReference type="Rhea" id="RHEA:71539"/>
        <dbReference type="ChEBI" id="CHEBI:15378"/>
        <dbReference type="ChEBI" id="CHEBI:17632"/>
    </reaction>
    <physiologicalReaction direction="left-to-right" evidence="15">
        <dbReference type="Rhea" id="RHEA:71540"/>
    </physiologicalReaction>
</comment>
<protein>
    <recommendedName>
        <fullName evidence="22">Sialin</fullName>
    </recommendedName>
    <alternativeName>
        <fullName evidence="25">H(+)/nitrate cotransporter</fullName>
    </alternativeName>
    <alternativeName>
        <fullName evidence="23">H(+)/sialic acid cotransporter</fullName>
    </alternativeName>
    <alternativeName>
        <fullName evidence="24">Vesicular excitatory amino acid transporter</fullName>
    </alternativeName>
</protein>
<sequence>MLFPITTVQADDRTWDSCHSKTSLYQLTSNISLRRITEGGYNLIDVPCCCSQRWILAYTSFVGFFFVYSLRVNISVAIVCMVKTPNITTTDTFDNSSSSICTGTASTRQVFNEHAEFDWNKEVTSSILASFFYGYIITQIPGGWLSDRFGGRYVFGIAMAISSISTLLIPVCARNSVVSVYVLRVILGLATGVAFPCVQSMWGRWAPPLERSKLISVSFLGTMFGNVATFGSSGYLCEYGFDNGWGSIFYITGGLTAIWVVIWFVVVRDTPSEHPWISEVERDYINNAIEYDTSKRTAKVPWLEMAKSPALLACTTAHICNNWTNYTLLTSLPAFLKAVHKFNIKSNGLLSALPYICQAVSGFSSGQIADILRSKGVLSTTATRRLLQIIAFSGSGIFLVATGFTSCEHRTLAIAFLSLAVMINGFCRAGYVVNHVDFGPKYAGVLYGITNTFATIPGMLAPIVAGQLTPNDTQEEWRNIFYVCAAFNVLGILVYGCFSRGEIQEWAKDDEEIVIEKQTDKTETKL</sequence>
<keyword evidence="29" id="KW-1185">Reference proteome</keyword>
<dbReference type="PROSITE" id="PS50850">
    <property type="entry name" value="MFS"/>
    <property type="match status" value="1"/>
</dbReference>
<dbReference type="Pfam" id="PF07690">
    <property type="entry name" value="MFS_1"/>
    <property type="match status" value="1"/>
</dbReference>
<evidence type="ECO:0000313" key="28">
    <source>
        <dbReference type="EMBL" id="CAC5356936.1"/>
    </source>
</evidence>
<comment type="catalytic activity">
    <reaction evidence="16">
        <text>L-aspartate(out) = L-aspartate(in)</text>
        <dbReference type="Rhea" id="RHEA:66332"/>
        <dbReference type="ChEBI" id="CHEBI:29991"/>
    </reaction>
    <physiologicalReaction direction="left-to-right" evidence="16">
        <dbReference type="Rhea" id="RHEA:66333"/>
    </physiologicalReaction>
</comment>
<feature type="transmembrane region" description="Helical" evidence="26">
    <location>
        <begin position="181"/>
        <end position="202"/>
    </location>
</feature>
<evidence type="ECO:0000256" key="8">
    <source>
        <dbReference type="ARBA" id="ARBA00022847"/>
    </source>
</evidence>
<comment type="function">
    <text evidence="21">Receptor for CM101, a polysaccharide produced by group B Streptococcus with antipathoangiogenic properties.</text>
</comment>
<keyword evidence="14" id="KW-0968">Cytoplasmic vesicle</keyword>
<evidence type="ECO:0000256" key="18">
    <source>
        <dbReference type="ARBA" id="ARBA00051403"/>
    </source>
</evidence>
<dbReference type="InterPro" id="IPR011701">
    <property type="entry name" value="MFS"/>
</dbReference>
<dbReference type="AlphaFoldDB" id="A0A6J7ZV86"/>
<feature type="transmembrane region" description="Helical" evidence="26">
    <location>
        <begin position="412"/>
        <end position="433"/>
    </location>
</feature>
<dbReference type="InterPro" id="IPR036259">
    <property type="entry name" value="MFS_trans_sf"/>
</dbReference>